<dbReference type="Gene3D" id="6.10.280.70">
    <property type="match status" value="1"/>
</dbReference>
<keyword evidence="7 12" id="KW-0999">Mitochondrion inner membrane</keyword>
<dbReference type="EMBL" id="KV454414">
    <property type="protein sequence ID" value="ODQ63612.1"/>
    <property type="molecule type" value="Genomic_DNA"/>
</dbReference>
<evidence type="ECO:0000256" key="1">
    <source>
        <dbReference type="ARBA" id="ARBA00004273"/>
    </source>
</evidence>
<dbReference type="GO" id="GO:0045259">
    <property type="term" value="C:proton-transporting ATP synthase complex"/>
    <property type="evidence" value="ECO:0007669"/>
    <property type="project" value="UniProtKB-KW"/>
</dbReference>
<keyword evidence="14" id="KW-1185">Reference proteome</keyword>
<dbReference type="InterPro" id="IPR008689">
    <property type="entry name" value="ATP_synth_F0_dsu_mt"/>
</dbReference>
<dbReference type="Pfam" id="PF05873">
    <property type="entry name" value="Mt_ATP-synt_D"/>
    <property type="match status" value="1"/>
</dbReference>
<keyword evidence="6 12" id="KW-0375">Hydrogen ion transport</keyword>
<sequence length="175" mass="19500">MSAVSRSAVSKIDWVKITSTLGLAGSTVASLTAFRKRNDEAKKTIYELKNQSTDVDFAKYRSVLKNQDIVAEIESAFNSFKPVTYDVAKQIKTIEAFEAKAVENAQLTESKVADELAELQKAVDLVKDAKPFEQLTLDELDTASDVVHKKTVERVSQHKWNVPGYEETFGNKVLL</sequence>
<evidence type="ECO:0000256" key="12">
    <source>
        <dbReference type="PIRNR" id="PIRNR005514"/>
    </source>
</evidence>
<dbReference type="GO" id="GO:0015078">
    <property type="term" value="F:proton transmembrane transporter activity"/>
    <property type="evidence" value="ECO:0007669"/>
    <property type="project" value="InterPro"/>
</dbReference>
<evidence type="ECO:0000256" key="8">
    <source>
        <dbReference type="ARBA" id="ARBA00023065"/>
    </source>
</evidence>
<comment type="function">
    <text evidence="12">Mitochondrial membrane ATP synthase (F(1)F(0) ATP synthase or Complex V) produces ATP from ADP in the presence of a proton gradient across the membrane which is generated by electron transport complexes of the respiratory chain. F-type ATPases consist of two structural domains, F(1) - containing the extramembraneous catalytic core, and F(0) - containing the membrane proton channel, linked together by a central stalk and a peripheral stalk. During catalysis, ATP synthesis in the catalytic domain of F(1) is coupled via a rotary mechanism of the central stalk subunits to proton translocation.</text>
</comment>
<dbReference type="GO" id="GO:0005743">
    <property type="term" value="C:mitochondrial inner membrane"/>
    <property type="evidence" value="ECO:0007669"/>
    <property type="project" value="UniProtKB-SubCell"/>
</dbReference>
<dbReference type="AlphaFoldDB" id="A0A1E3PF87"/>
<comment type="similarity">
    <text evidence="2 12">Belongs to the ATPase d subunit family.</text>
</comment>
<evidence type="ECO:0000256" key="10">
    <source>
        <dbReference type="ARBA" id="ARBA00023136"/>
    </source>
</evidence>
<evidence type="ECO:0000256" key="6">
    <source>
        <dbReference type="ARBA" id="ARBA00022781"/>
    </source>
</evidence>
<dbReference type="PIRSF" id="PIRSF005514">
    <property type="entry name" value="ATPase_F0_D_mt"/>
    <property type="match status" value="1"/>
</dbReference>
<name>A0A1E3PF87_9ASCO</name>
<keyword evidence="9 12" id="KW-0496">Mitochondrion</keyword>
<dbReference type="OrthoDB" id="35799at2759"/>
<evidence type="ECO:0000256" key="9">
    <source>
        <dbReference type="ARBA" id="ARBA00023128"/>
    </source>
</evidence>
<protein>
    <recommendedName>
        <fullName evidence="3 12">ATP synthase subunit d, mitochondrial</fullName>
    </recommendedName>
</protein>
<evidence type="ECO:0000313" key="13">
    <source>
        <dbReference type="EMBL" id="ODQ63612.1"/>
    </source>
</evidence>
<evidence type="ECO:0000256" key="2">
    <source>
        <dbReference type="ARBA" id="ARBA00006842"/>
    </source>
</evidence>
<evidence type="ECO:0000256" key="4">
    <source>
        <dbReference type="ARBA" id="ARBA00022448"/>
    </source>
</evidence>
<dbReference type="Proteomes" id="UP000095009">
    <property type="component" value="Unassembled WGS sequence"/>
</dbReference>
<evidence type="ECO:0000256" key="3">
    <source>
        <dbReference type="ARBA" id="ARBA00021688"/>
    </source>
</evidence>
<keyword evidence="10 12" id="KW-0472">Membrane</keyword>
<evidence type="ECO:0000256" key="11">
    <source>
        <dbReference type="ARBA" id="ARBA00023310"/>
    </source>
</evidence>
<reference evidence="13 14" key="1">
    <citation type="journal article" date="2016" name="Proc. Natl. Acad. Sci. U.S.A.">
        <title>Comparative genomics of biotechnologically important yeasts.</title>
        <authorList>
            <person name="Riley R."/>
            <person name="Haridas S."/>
            <person name="Wolfe K.H."/>
            <person name="Lopes M.R."/>
            <person name="Hittinger C.T."/>
            <person name="Goeker M."/>
            <person name="Salamov A.A."/>
            <person name="Wisecaver J.H."/>
            <person name="Long T.M."/>
            <person name="Calvey C.H."/>
            <person name="Aerts A.L."/>
            <person name="Barry K.W."/>
            <person name="Choi C."/>
            <person name="Clum A."/>
            <person name="Coughlan A.Y."/>
            <person name="Deshpande S."/>
            <person name="Douglass A.P."/>
            <person name="Hanson S.J."/>
            <person name="Klenk H.-P."/>
            <person name="LaButti K.M."/>
            <person name="Lapidus A."/>
            <person name="Lindquist E.A."/>
            <person name="Lipzen A.M."/>
            <person name="Meier-Kolthoff J.P."/>
            <person name="Ohm R.A."/>
            <person name="Otillar R.P."/>
            <person name="Pangilinan J.L."/>
            <person name="Peng Y."/>
            <person name="Rokas A."/>
            <person name="Rosa C.A."/>
            <person name="Scheuner C."/>
            <person name="Sibirny A.A."/>
            <person name="Slot J.C."/>
            <person name="Stielow J.B."/>
            <person name="Sun H."/>
            <person name="Kurtzman C.P."/>
            <person name="Blackwell M."/>
            <person name="Grigoriev I.V."/>
            <person name="Jeffries T.W."/>
        </authorList>
    </citation>
    <scope>NUCLEOTIDE SEQUENCE [LARGE SCALE GENOMIC DNA]</scope>
    <source>
        <strain evidence="13 14">DSM 6958</strain>
    </source>
</reference>
<keyword evidence="5" id="KW-0138">CF(0)</keyword>
<dbReference type="GO" id="GO:0015986">
    <property type="term" value="P:proton motive force-driven ATP synthesis"/>
    <property type="evidence" value="ECO:0007669"/>
    <property type="project" value="UniProtKB-UniRule"/>
</dbReference>
<dbReference type="STRING" id="857566.A0A1E3PF87"/>
<evidence type="ECO:0000313" key="14">
    <source>
        <dbReference type="Proteomes" id="UP000095009"/>
    </source>
</evidence>
<dbReference type="PANTHER" id="PTHR12700">
    <property type="entry name" value="ATP SYNTHASE SUBUNIT D, MITOCHONDRIAL"/>
    <property type="match status" value="1"/>
</dbReference>
<proteinExistence type="inferred from homology"/>
<dbReference type="InterPro" id="IPR036228">
    <property type="entry name" value="ATP_synth_F0_dsu_sf_mt"/>
</dbReference>
<evidence type="ECO:0000256" key="5">
    <source>
        <dbReference type="ARBA" id="ARBA00022547"/>
    </source>
</evidence>
<comment type="subcellular location">
    <subcellularLocation>
        <location evidence="1 12">Mitochondrion inner membrane</location>
    </subcellularLocation>
</comment>
<evidence type="ECO:0000256" key="7">
    <source>
        <dbReference type="ARBA" id="ARBA00022792"/>
    </source>
</evidence>
<gene>
    <name evidence="13" type="ORF">NADFUDRAFT_53274</name>
</gene>
<accession>A0A1E3PF87</accession>
<keyword evidence="4 12" id="KW-0813">Transport</keyword>
<keyword evidence="11" id="KW-0066">ATP synthesis</keyword>
<organism evidence="13 14">
    <name type="scientific">Nadsonia fulvescens var. elongata DSM 6958</name>
    <dbReference type="NCBI Taxonomy" id="857566"/>
    <lineage>
        <taxon>Eukaryota</taxon>
        <taxon>Fungi</taxon>
        <taxon>Dikarya</taxon>
        <taxon>Ascomycota</taxon>
        <taxon>Saccharomycotina</taxon>
        <taxon>Dipodascomycetes</taxon>
        <taxon>Dipodascales</taxon>
        <taxon>Dipodascales incertae sedis</taxon>
        <taxon>Nadsonia</taxon>
    </lineage>
</organism>
<dbReference type="SUPFAM" id="SSF161065">
    <property type="entry name" value="ATP synthase D chain-like"/>
    <property type="match status" value="1"/>
</dbReference>
<keyword evidence="8 12" id="KW-0406">Ion transport</keyword>